<comment type="caution">
    <text evidence="2">The sequence shown here is derived from an EMBL/GenBank/DDBJ whole genome shotgun (WGS) entry which is preliminary data.</text>
</comment>
<evidence type="ECO:0000259" key="1">
    <source>
        <dbReference type="Pfam" id="PF13545"/>
    </source>
</evidence>
<protein>
    <submittedName>
        <fullName evidence="2">Winged helix-turn-helix domain-containing protein</fullName>
    </submittedName>
</protein>
<dbReference type="SUPFAM" id="SSF46785">
    <property type="entry name" value="Winged helix' DNA-binding domain"/>
    <property type="match status" value="1"/>
</dbReference>
<sequence length="163" mass="17591">MPLGADDEAALHANRLLDLLDAKTLAVVAKDLTRVPLEIRAQLMVEGKPIRYAWFPTGGVMSMLASVQGTQATIEVGTIGNEGVVGLPLFLGAPRAPGDCFAQMLGERRPTVSRAASLLQQRHAIAYSRGRITVVDRAKLEDISCPCYGLVRAEYDSMLRSRG</sequence>
<dbReference type="EMBL" id="JACORU010000008">
    <property type="protein sequence ID" value="MBC5766986.1"/>
    <property type="molecule type" value="Genomic_DNA"/>
</dbReference>
<dbReference type="InterPro" id="IPR012318">
    <property type="entry name" value="HTH_CRP"/>
</dbReference>
<dbReference type="InterPro" id="IPR036390">
    <property type="entry name" value="WH_DNA-bd_sf"/>
</dbReference>
<dbReference type="GO" id="GO:0003677">
    <property type="term" value="F:DNA binding"/>
    <property type="evidence" value="ECO:0007669"/>
    <property type="project" value="InterPro"/>
</dbReference>
<dbReference type="Pfam" id="PF13545">
    <property type="entry name" value="HTH_Crp_2"/>
    <property type="match status" value="1"/>
</dbReference>
<dbReference type="GO" id="GO:0006355">
    <property type="term" value="P:regulation of DNA-templated transcription"/>
    <property type="evidence" value="ECO:0007669"/>
    <property type="project" value="InterPro"/>
</dbReference>
<feature type="domain" description="HTH crp-type" evidence="1">
    <location>
        <begin position="102"/>
        <end position="143"/>
    </location>
</feature>
<dbReference type="InterPro" id="IPR036388">
    <property type="entry name" value="WH-like_DNA-bd_sf"/>
</dbReference>
<organism evidence="2 3">
    <name type="scientific">Ramlibacter albus</name>
    <dbReference type="NCBI Taxonomy" id="2079448"/>
    <lineage>
        <taxon>Bacteria</taxon>
        <taxon>Pseudomonadati</taxon>
        <taxon>Pseudomonadota</taxon>
        <taxon>Betaproteobacteria</taxon>
        <taxon>Burkholderiales</taxon>
        <taxon>Comamonadaceae</taxon>
        <taxon>Ramlibacter</taxon>
    </lineage>
</organism>
<dbReference type="AlphaFoldDB" id="A0A923S409"/>
<gene>
    <name evidence="2" type="ORF">H8R02_21145</name>
</gene>
<accession>A0A923S409</accession>
<evidence type="ECO:0000313" key="3">
    <source>
        <dbReference type="Proteomes" id="UP000596827"/>
    </source>
</evidence>
<proteinExistence type="predicted"/>
<evidence type="ECO:0000313" key="2">
    <source>
        <dbReference type="EMBL" id="MBC5766986.1"/>
    </source>
</evidence>
<dbReference type="Proteomes" id="UP000596827">
    <property type="component" value="Unassembled WGS sequence"/>
</dbReference>
<dbReference type="RefSeq" id="WP_187083468.1">
    <property type="nucleotide sequence ID" value="NZ_JACORU010000008.1"/>
</dbReference>
<dbReference type="Gene3D" id="1.10.10.10">
    <property type="entry name" value="Winged helix-like DNA-binding domain superfamily/Winged helix DNA-binding domain"/>
    <property type="match status" value="1"/>
</dbReference>
<name>A0A923S409_9BURK</name>
<keyword evidence="3" id="KW-1185">Reference proteome</keyword>
<reference evidence="2" key="1">
    <citation type="submission" date="2020-08" db="EMBL/GenBank/DDBJ databases">
        <title>Ramlibacter sp. GTP1 16S ribosomal RNA gene genome sequencing and assembly.</title>
        <authorList>
            <person name="Kang M."/>
        </authorList>
    </citation>
    <scope>NUCLEOTIDE SEQUENCE</scope>
    <source>
        <strain evidence="2">GTP1</strain>
    </source>
</reference>